<organism evidence="3 4">
    <name type="scientific">Aureobasidium pullulans</name>
    <name type="common">Black yeast</name>
    <name type="synonym">Pullularia pullulans</name>
    <dbReference type="NCBI Taxonomy" id="5580"/>
    <lineage>
        <taxon>Eukaryota</taxon>
        <taxon>Fungi</taxon>
        <taxon>Dikarya</taxon>
        <taxon>Ascomycota</taxon>
        <taxon>Pezizomycotina</taxon>
        <taxon>Dothideomycetes</taxon>
        <taxon>Dothideomycetidae</taxon>
        <taxon>Dothideales</taxon>
        <taxon>Saccotheciaceae</taxon>
        <taxon>Aureobasidium</taxon>
    </lineage>
</organism>
<comment type="caution">
    <text evidence="3">The sequence shown here is derived from an EMBL/GenBank/DDBJ whole genome shotgun (WGS) entry which is preliminary data.</text>
</comment>
<feature type="signal peptide" evidence="2">
    <location>
        <begin position="1"/>
        <end position="18"/>
    </location>
</feature>
<feature type="chain" id="PRO_5043195998" evidence="2">
    <location>
        <begin position="19"/>
        <end position="346"/>
    </location>
</feature>
<proteinExistence type="predicted"/>
<evidence type="ECO:0000256" key="1">
    <source>
        <dbReference type="SAM" id="MobiDB-lite"/>
    </source>
</evidence>
<evidence type="ECO:0000256" key="2">
    <source>
        <dbReference type="SAM" id="SignalP"/>
    </source>
</evidence>
<sequence length="346" mass="38383">MTFSSLLSILTTSPKVLVYCVYLSKYDYDANRTTTKPPKMSTLAFFADMSAGAENLTTGVPGDSPSVPSLTRSTYGTFKPSKPQATTTKDKRNVTSATSPAINKKCDHATETWFSLLFGWESYHLTMMKSMGMPASRPNPRNQSKAEYTAAKSRLTASKKKPSRHDREKAKIECEQITPNIHKTTTIYEGTWADETQYSISVLNLSSLNQLGHRHHIAAPFRMSFTCTPKLRNDTNIPQRQQYNLIDDACIATAKTFAEHKSILGTKGKACDCDIHWLRTGKTARGGQGCGEIGKRKKKGGLMCKAYDAMAEHDRLCSCGCFDTERKESEIVGDLTSGYDEDCVEM</sequence>
<feature type="region of interest" description="Disordered" evidence="1">
    <location>
        <begin position="134"/>
        <end position="169"/>
    </location>
</feature>
<evidence type="ECO:0000313" key="4">
    <source>
        <dbReference type="Proteomes" id="UP000310421"/>
    </source>
</evidence>
<keyword evidence="2" id="KW-0732">Signal</keyword>
<feature type="region of interest" description="Disordered" evidence="1">
    <location>
        <begin position="57"/>
        <end position="98"/>
    </location>
</feature>
<dbReference type="EMBL" id="QZAN01000007">
    <property type="protein sequence ID" value="THW66473.1"/>
    <property type="molecule type" value="Genomic_DNA"/>
</dbReference>
<accession>A0A4S8WNR1</accession>
<dbReference type="Proteomes" id="UP000310421">
    <property type="component" value="Unassembled WGS sequence"/>
</dbReference>
<dbReference type="AlphaFoldDB" id="A0A4S8WNR1"/>
<gene>
    <name evidence="3" type="ORF">D6D20_01246</name>
</gene>
<protein>
    <submittedName>
        <fullName evidence="3">Uncharacterized protein</fullName>
    </submittedName>
</protein>
<evidence type="ECO:0000313" key="3">
    <source>
        <dbReference type="EMBL" id="THW66473.1"/>
    </source>
</evidence>
<feature type="compositionally biased region" description="Polar residues" evidence="1">
    <location>
        <begin position="66"/>
        <end position="76"/>
    </location>
</feature>
<name>A0A4S8WNR1_AURPU</name>
<reference evidence="3 4" key="1">
    <citation type="submission" date="2018-10" db="EMBL/GenBank/DDBJ databases">
        <title>Fifty Aureobasidium pullulans genomes reveal a recombining polyextremotolerant generalist.</title>
        <authorList>
            <person name="Gostincar C."/>
            <person name="Turk M."/>
            <person name="Zajc J."/>
            <person name="Gunde-Cimerman N."/>
        </authorList>
    </citation>
    <scope>NUCLEOTIDE SEQUENCE [LARGE SCALE GENOMIC DNA]</scope>
    <source>
        <strain evidence="3 4">EXF-10751</strain>
    </source>
</reference>